<name>H6WXE0_9CAUD</name>
<protein>
    <submittedName>
        <fullName evidence="2">Uncharacterized protein</fullName>
    </submittedName>
</protein>
<feature type="compositionally biased region" description="Basic and acidic residues" evidence="1">
    <location>
        <begin position="36"/>
        <end position="48"/>
    </location>
</feature>
<gene>
    <name evidence="2" type="ORF">pVp-1_0049</name>
</gene>
<dbReference type="RefSeq" id="YP_007007872.1">
    <property type="nucleotide sequence ID" value="NC_019529.1"/>
</dbReference>
<feature type="compositionally biased region" description="Polar residues" evidence="1">
    <location>
        <begin position="1"/>
        <end position="10"/>
    </location>
</feature>
<evidence type="ECO:0000313" key="2">
    <source>
        <dbReference type="EMBL" id="AFB83906.1"/>
    </source>
</evidence>
<feature type="region of interest" description="Disordered" evidence="1">
    <location>
        <begin position="1"/>
        <end position="48"/>
    </location>
</feature>
<evidence type="ECO:0000313" key="3">
    <source>
        <dbReference type="Proteomes" id="UP000007520"/>
    </source>
</evidence>
<evidence type="ECO:0000256" key="1">
    <source>
        <dbReference type="SAM" id="MobiDB-lite"/>
    </source>
</evidence>
<dbReference type="OrthoDB" id="29315at10239"/>
<feature type="compositionally biased region" description="Basic residues" evidence="1">
    <location>
        <begin position="25"/>
        <end position="35"/>
    </location>
</feature>
<dbReference type="Proteomes" id="UP000007520">
    <property type="component" value="Segment"/>
</dbReference>
<keyword evidence="3" id="KW-1185">Reference proteome</keyword>
<organism evidence="2 3">
    <name type="scientific">Vibrio phage pVp-1</name>
    <dbReference type="NCBI Taxonomy" id="1150989"/>
    <lineage>
        <taxon>Viruses</taxon>
        <taxon>Duplodnaviria</taxon>
        <taxon>Heunggongvirae</taxon>
        <taxon>Uroviricota</taxon>
        <taxon>Caudoviricetes</taxon>
        <taxon>Demerecviridae</taxon>
        <taxon>Ermolyevavirinae</taxon>
        <taxon>Vipunavirus</taxon>
        <taxon>Vipunavirus pVp1</taxon>
    </lineage>
</organism>
<dbReference type="InterPro" id="IPR054287">
    <property type="entry name" value="DUF7022"/>
</dbReference>
<proteinExistence type="predicted"/>
<dbReference type="GeneID" id="14013315"/>
<sequence>MAKNLTTAQKQARRSHKVAQTAKNKAARRARHAKLHPNDEQVAKGKLTERKAPRVKGNFRKVNKAYRDDAGHVLPAPRFAPLPKAEK</sequence>
<dbReference type="Pfam" id="PF22887">
    <property type="entry name" value="DUF7022"/>
    <property type="match status" value="1"/>
</dbReference>
<dbReference type="EMBL" id="JQ340389">
    <property type="protein sequence ID" value="AFB83906.1"/>
    <property type="molecule type" value="Genomic_DNA"/>
</dbReference>
<dbReference type="KEGG" id="vg:14013315"/>
<accession>H6WXE0</accession>
<reference evidence="2 3" key="1">
    <citation type="journal article" date="2012" name="J. Virol.">
        <title>Complete Genome Sequence of a Novel Marine Siphovirus, pVp-1, Infecting Vibrio parahaemolyticus.</title>
        <authorList>
            <person name="Kim J.H."/>
            <person name="Jun J.W."/>
            <person name="Choresca C.H."/>
            <person name="Shin S.P."/>
            <person name="Han J.E."/>
            <person name="Park S.C."/>
        </authorList>
    </citation>
    <scope>NUCLEOTIDE SEQUENCE [LARGE SCALE GENOMIC DNA]</scope>
</reference>